<name>A0ABX8DWM0_9PSED</name>
<evidence type="ECO:0008006" key="3">
    <source>
        <dbReference type="Google" id="ProtNLM"/>
    </source>
</evidence>
<protein>
    <recommendedName>
        <fullName evidence="3">DUF2188 domain-containing protein</fullName>
    </recommendedName>
</protein>
<dbReference type="EMBL" id="CP074676">
    <property type="protein sequence ID" value="QVL20168.1"/>
    <property type="molecule type" value="Genomic_DNA"/>
</dbReference>
<gene>
    <name evidence="1" type="ORF">KH389_06125</name>
</gene>
<dbReference type="RefSeq" id="WP_213607034.1">
    <property type="nucleotide sequence ID" value="NZ_CP074676.1"/>
</dbReference>
<proteinExistence type="predicted"/>
<reference evidence="1 2" key="1">
    <citation type="journal article" date="2016" name="J. Hazard. Mater.">
        <title>A newly isolated Pseudomonas putida S-1 strain for batch-mode-propanethiol degradation and continuous treatment of propanethiol-containing waste gas.</title>
        <authorList>
            <person name="Chen D.Z."/>
            <person name="Sun Y.M."/>
            <person name="Han L.M."/>
            <person name="Chen J."/>
            <person name="Ye J.X."/>
            <person name="Chen J.M."/>
        </authorList>
    </citation>
    <scope>NUCLEOTIDE SEQUENCE [LARGE SCALE GENOMIC DNA]</scope>
    <source>
        <strain evidence="1 2">S-1</strain>
    </source>
</reference>
<evidence type="ECO:0000313" key="1">
    <source>
        <dbReference type="EMBL" id="QVL20168.1"/>
    </source>
</evidence>
<dbReference type="GeneID" id="87479813"/>
<organism evidence="1 2">
    <name type="scientific">Pseudomonas qingdaonensis</name>
    <dbReference type="NCBI Taxonomy" id="2056231"/>
    <lineage>
        <taxon>Bacteria</taxon>
        <taxon>Pseudomonadati</taxon>
        <taxon>Pseudomonadota</taxon>
        <taxon>Gammaproteobacteria</taxon>
        <taxon>Pseudomonadales</taxon>
        <taxon>Pseudomonadaceae</taxon>
        <taxon>Pseudomonas</taxon>
    </lineage>
</organism>
<dbReference type="Proteomes" id="UP000678154">
    <property type="component" value="Chromosome"/>
</dbReference>
<evidence type="ECO:0000313" key="2">
    <source>
        <dbReference type="Proteomes" id="UP000678154"/>
    </source>
</evidence>
<accession>A0ABX8DWM0</accession>
<keyword evidence="2" id="KW-1185">Reference proteome</keyword>
<sequence length="54" mass="5818">MSAVIEVTQNKNGSWTARGSRPGIYAETTCATRHQAVVALDKALHAFDQKATQS</sequence>